<evidence type="ECO:0000256" key="7">
    <source>
        <dbReference type="ARBA" id="ARBA00022737"/>
    </source>
</evidence>
<dbReference type="Gene3D" id="3.40.50.300">
    <property type="entry name" value="P-loop containing nucleotide triphosphate hydrolases"/>
    <property type="match status" value="2"/>
</dbReference>
<dbReference type="InterPro" id="IPR024079">
    <property type="entry name" value="MetalloPept_cat_dom_sf"/>
</dbReference>
<dbReference type="Pfam" id="PF04548">
    <property type="entry name" value="AIG1"/>
    <property type="match status" value="2"/>
</dbReference>
<organism evidence="19 20">
    <name type="scientific">Scophthalmus maximus</name>
    <name type="common">Turbot</name>
    <name type="synonym">Psetta maxima</name>
    <dbReference type="NCBI Taxonomy" id="52904"/>
    <lineage>
        <taxon>Eukaryota</taxon>
        <taxon>Metazoa</taxon>
        <taxon>Chordata</taxon>
        <taxon>Craniata</taxon>
        <taxon>Vertebrata</taxon>
        <taxon>Euteleostomi</taxon>
        <taxon>Actinopterygii</taxon>
        <taxon>Neopterygii</taxon>
        <taxon>Teleostei</taxon>
        <taxon>Neoteleostei</taxon>
        <taxon>Acanthomorphata</taxon>
        <taxon>Carangaria</taxon>
        <taxon>Pleuronectiformes</taxon>
        <taxon>Pleuronectoidei</taxon>
        <taxon>Scophthalmidae</taxon>
        <taxon>Scophthalmus</taxon>
    </lineage>
</organism>
<evidence type="ECO:0000256" key="8">
    <source>
        <dbReference type="ARBA" id="ARBA00022741"/>
    </source>
</evidence>
<dbReference type="GO" id="GO:0005525">
    <property type="term" value="F:GTP binding"/>
    <property type="evidence" value="ECO:0007669"/>
    <property type="project" value="UniProtKB-KW"/>
</dbReference>
<dbReference type="Proteomes" id="UP000438429">
    <property type="component" value="Unassembled WGS sequence"/>
</dbReference>
<dbReference type="PROSITE" id="PS51720">
    <property type="entry name" value="G_AIG1"/>
    <property type="match status" value="2"/>
</dbReference>
<evidence type="ECO:0000256" key="3">
    <source>
        <dbReference type="ARBA" id="ARBA00004514"/>
    </source>
</evidence>
<dbReference type="Pfam" id="PF13582">
    <property type="entry name" value="Reprolysin_3"/>
    <property type="match status" value="1"/>
</dbReference>
<keyword evidence="7" id="KW-0677">Repeat</keyword>
<comment type="function">
    <text evidence="14">Exerts an anti-apoptotic effect in the immune system and is involved in responses to infections.</text>
</comment>
<keyword evidence="9" id="KW-0256">Endoplasmic reticulum</keyword>
<dbReference type="PANTHER" id="PTHR10903">
    <property type="entry name" value="GTPASE, IMAP FAMILY MEMBER-RELATED"/>
    <property type="match status" value="1"/>
</dbReference>
<dbReference type="Gene3D" id="3.40.390.10">
    <property type="entry name" value="Collagenase (Catalytic Domain)"/>
    <property type="match status" value="1"/>
</dbReference>
<evidence type="ECO:0000313" key="20">
    <source>
        <dbReference type="Proteomes" id="UP000438429"/>
    </source>
</evidence>
<evidence type="ECO:0000256" key="14">
    <source>
        <dbReference type="ARBA" id="ARBA00056809"/>
    </source>
</evidence>
<evidence type="ECO:0000256" key="9">
    <source>
        <dbReference type="ARBA" id="ARBA00022824"/>
    </source>
</evidence>
<evidence type="ECO:0000313" key="19">
    <source>
        <dbReference type="EMBL" id="KAF0022899.1"/>
    </source>
</evidence>
<evidence type="ECO:0000259" key="18">
    <source>
        <dbReference type="PROSITE" id="PS51720"/>
    </source>
</evidence>
<sequence>MNLNLNLNLNPGLTQTDPTSGYECFYFERKNTYPRFARLDSARLGLRNKAASAAVVSFADMEPDLTIVLIGNSGVGKSASGNTILGQKVFESRLAFNPVTKQITPGTCAPVFGKRISVVDTPGILDTKDTEAEISAYCQELLQSNRPCLFLVVVRIARFTPEEEQAVEAAIRALGPRGIRKSYLLFTHGDALKDRRLHDFIFEQVDVSLPNAVMKFGGAYHTFNNELQDPEQVRNLLLKTGYIRTPVPEEPVSLEGRRIVLLGRPGGGKSSSGNTILGSEEFNPDCDFDTVTSECLSGSAEVQGRQVTVVDTPGFTDEVLSPEQLYMEIMKTILMAPPGPHAFVIVVRIGRVSEADIKLFELLPKLFGTDASKYTMVLFTHGDELRGQSIDQKVKNSRSMSELVSMCGGRYCVFDNNQRGNTQQVRNLLNKVDEMVTESGGTHCTSEMFAMAETFIRAERNLSAPRGTRPQGVVTFIREQKNLSGGFWQRIWQKIKPYMSIVFGAVVGAFVGALADSLHQVLSEFAVIRPIRTNSVGHFLSVSVSAHDPHRTKIHAHHAGETPTDMDNVRHKRQTQPDTPIIPSSTPTYASPSNQSVHSWMRRGYMPEEAGLYYNVTVFGQELHLRLRPNSRLVAPTATMEWEESGHLHSQPIGDIGCFYTGEVSNMEDTSVAISNCDGLAGMIRTGREEFFIEPWDRRRSDGGESEEEEEEEEEGGRRHIIYRSSAVKRQAAVNQAAVNQTADDFLRGSLGLWQTFGSSRRRRYIEEAELFNIEVNEIYQDHSLGANINVVLVRIIMLSPSKSQELISVGNPQKSLENVCGWSYLQQREQSHAEQHDHTIYLTRQEFGPSGMQGYAPVTGMCHLHRSCVLVLEDGFSSAFVAAHETGHV</sequence>
<evidence type="ECO:0000256" key="5">
    <source>
        <dbReference type="ARBA" id="ARBA00008535"/>
    </source>
</evidence>
<dbReference type="EMBL" id="VEVO01000023">
    <property type="protein sequence ID" value="KAF0022899.1"/>
    <property type="molecule type" value="Genomic_DNA"/>
</dbReference>
<feature type="domain" description="AIG1-type G" evidence="18">
    <location>
        <begin position="254"/>
        <end position="453"/>
    </location>
</feature>
<dbReference type="InterPro" id="IPR027417">
    <property type="entry name" value="P-loop_NTPase"/>
</dbReference>
<protein>
    <recommendedName>
        <fullName evidence="15">GTPase IMAP family member 8</fullName>
    </recommendedName>
    <alternativeName>
        <fullName evidence="16">Immune-associated nucleotide-binding protein 9</fullName>
    </alternativeName>
</protein>
<dbReference type="GO" id="GO:0008237">
    <property type="term" value="F:metallopeptidase activity"/>
    <property type="evidence" value="ECO:0007669"/>
    <property type="project" value="InterPro"/>
</dbReference>
<dbReference type="CDD" id="cd01852">
    <property type="entry name" value="AIG1"/>
    <property type="match status" value="1"/>
</dbReference>
<keyword evidence="8" id="KW-0547">Nucleotide-binding</keyword>
<feature type="region of interest" description="Disordered" evidence="17">
    <location>
        <begin position="695"/>
        <end position="718"/>
    </location>
</feature>
<keyword evidence="12" id="KW-0342">GTP-binding</keyword>
<dbReference type="PANTHER" id="PTHR10903:SF170">
    <property type="entry name" value="GTPASE IMAP FAMILY MEMBER 7"/>
    <property type="match status" value="1"/>
</dbReference>
<gene>
    <name evidence="19" type="ORF">F2P81_024880</name>
</gene>
<reference evidence="19 20" key="1">
    <citation type="submission" date="2019-06" db="EMBL/GenBank/DDBJ databases">
        <title>Draft genomes of female and male turbot (Scophthalmus maximus).</title>
        <authorList>
            <person name="Xu H."/>
            <person name="Xu X.-W."/>
            <person name="Shao C."/>
            <person name="Chen S."/>
        </authorList>
    </citation>
    <scope>NUCLEOTIDE SEQUENCE [LARGE SCALE GENOMIC DNA]</scope>
    <source>
        <strain evidence="19">Ysfricsl-2016a</strain>
        <tissue evidence="19">Blood</tissue>
    </source>
</reference>
<dbReference type="InterPro" id="IPR006703">
    <property type="entry name" value="G_AIG1"/>
</dbReference>
<dbReference type="GO" id="GO:0005794">
    <property type="term" value="C:Golgi apparatus"/>
    <property type="evidence" value="ECO:0007669"/>
    <property type="project" value="UniProtKB-SubCell"/>
</dbReference>
<dbReference type="AlphaFoldDB" id="A0A6A4RRJ5"/>
<dbReference type="GO" id="GO:0005829">
    <property type="term" value="C:cytosol"/>
    <property type="evidence" value="ECO:0007669"/>
    <property type="project" value="UniProtKB-SubCell"/>
</dbReference>
<dbReference type="SUPFAM" id="SSF52540">
    <property type="entry name" value="P-loop containing nucleoside triphosphate hydrolases"/>
    <property type="match status" value="2"/>
</dbReference>
<proteinExistence type="inferred from homology"/>
<keyword evidence="11" id="KW-0496">Mitochondrion</keyword>
<dbReference type="SUPFAM" id="SSF55486">
    <property type="entry name" value="Metalloproteases ('zincins'), catalytic domain"/>
    <property type="match status" value="1"/>
</dbReference>
<dbReference type="InterPro" id="IPR045058">
    <property type="entry name" value="GIMA/IAN/Toc"/>
</dbReference>
<evidence type="ECO:0000256" key="2">
    <source>
        <dbReference type="ARBA" id="ARBA00004240"/>
    </source>
</evidence>
<feature type="region of interest" description="Disordered" evidence="17">
    <location>
        <begin position="557"/>
        <end position="594"/>
    </location>
</feature>
<evidence type="ECO:0000256" key="16">
    <source>
        <dbReference type="ARBA" id="ARBA00077278"/>
    </source>
</evidence>
<name>A0A6A4RRJ5_SCOMX</name>
<evidence type="ECO:0000256" key="1">
    <source>
        <dbReference type="ARBA" id="ARBA00004173"/>
    </source>
</evidence>
<evidence type="ECO:0000256" key="6">
    <source>
        <dbReference type="ARBA" id="ARBA00022490"/>
    </source>
</evidence>
<evidence type="ECO:0000256" key="17">
    <source>
        <dbReference type="SAM" id="MobiDB-lite"/>
    </source>
</evidence>
<accession>A0A6A4RRJ5</accession>
<dbReference type="GO" id="GO:0005783">
    <property type="term" value="C:endoplasmic reticulum"/>
    <property type="evidence" value="ECO:0007669"/>
    <property type="project" value="UniProtKB-SubCell"/>
</dbReference>
<comment type="caution">
    <text evidence="19">The sequence shown here is derived from an EMBL/GenBank/DDBJ whole genome shotgun (WGS) entry which is preliminary data.</text>
</comment>
<evidence type="ECO:0000256" key="4">
    <source>
        <dbReference type="ARBA" id="ARBA00004555"/>
    </source>
</evidence>
<feature type="compositionally biased region" description="Acidic residues" evidence="17">
    <location>
        <begin position="704"/>
        <end position="715"/>
    </location>
</feature>
<evidence type="ECO:0000256" key="13">
    <source>
        <dbReference type="ARBA" id="ARBA00023157"/>
    </source>
</evidence>
<evidence type="ECO:0000256" key="10">
    <source>
        <dbReference type="ARBA" id="ARBA00023034"/>
    </source>
</evidence>
<keyword evidence="10" id="KW-0333">Golgi apparatus</keyword>
<feature type="compositionally biased region" description="Low complexity" evidence="17">
    <location>
        <begin position="576"/>
        <end position="593"/>
    </location>
</feature>
<dbReference type="FunFam" id="3.40.50.300:FF:000536">
    <property type="entry name" value="GTPase IMAP family member 8"/>
    <property type="match status" value="1"/>
</dbReference>
<dbReference type="GO" id="GO:0005739">
    <property type="term" value="C:mitochondrion"/>
    <property type="evidence" value="ECO:0007669"/>
    <property type="project" value="UniProtKB-SubCell"/>
</dbReference>
<evidence type="ECO:0000256" key="15">
    <source>
        <dbReference type="ARBA" id="ARBA00073539"/>
    </source>
</evidence>
<dbReference type="Pfam" id="PF01562">
    <property type="entry name" value="Pep_M12B_propep"/>
    <property type="match status" value="1"/>
</dbReference>
<evidence type="ECO:0000256" key="11">
    <source>
        <dbReference type="ARBA" id="ARBA00023128"/>
    </source>
</evidence>
<comment type="similarity">
    <text evidence="5">Belongs to the TRAFAC class TrmE-Era-EngA-EngB-Septin-like GTPase superfamily. AIG1/Toc34/Toc159-like paraseptin GTPase family. IAN subfamily.</text>
</comment>
<keyword evidence="13" id="KW-1015">Disulfide bond</keyword>
<feature type="domain" description="AIG1-type G" evidence="18">
    <location>
        <begin position="62"/>
        <end position="251"/>
    </location>
</feature>
<dbReference type="CDD" id="cd00882">
    <property type="entry name" value="Ras_like_GTPase"/>
    <property type="match status" value="1"/>
</dbReference>
<keyword evidence="6" id="KW-0963">Cytoplasm</keyword>
<comment type="subcellular location">
    <subcellularLocation>
        <location evidence="3">Cytoplasm</location>
        <location evidence="3">Cytosol</location>
    </subcellularLocation>
    <subcellularLocation>
        <location evidence="2">Endoplasmic reticulum</location>
    </subcellularLocation>
    <subcellularLocation>
        <location evidence="4">Golgi apparatus</location>
    </subcellularLocation>
    <subcellularLocation>
        <location evidence="1">Mitochondrion</location>
    </subcellularLocation>
</comment>
<evidence type="ECO:0000256" key="12">
    <source>
        <dbReference type="ARBA" id="ARBA00023134"/>
    </source>
</evidence>
<dbReference type="InterPro" id="IPR002870">
    <property type="entry name" value="Peptidase_M12B_N"/>
</dbReference>